<dbReference type="Proteomes" id="UP000263486">
    <property type="component" value="Unassembled WGS sequence"/>
</dbReference>
<proteinExistence type="predicted"/>
<evidence type="ECO:0000256" key="3">
    <source>
        <dbReference type="ARBA" id="ARBA00023002"/>
    </source>
</evidence>
<dbReference type="PROSITE" id="PS51014">
    <property type="entry name" value="COBK_CBIJ"/>
    <property type="match status" value="1"/>
</dbReference>
<evidence type="ECO:0000313" key="5">
    <source>
        <dbReference type="Proteomes" id="UP000263486"/>
    </source>
</evidence>
<dbReference type="NCBIfam" id="TIGR00715">
    <property type="entry name" value="precor6x_red"/>
    <property type="match status" value="1"/>
</dbReference>
<accession>A0ABX9KIG2</accession>
<dbReference type="PANTHER" id="PTHR36925">
    <property type="entry name" value="COBALT-PRECORRIN-6A REDUCTASE"/>
    <property type="match status" value="1"/>
</dbReference>
<evidence type="ECO:0000313" key="4">
    <source>
        <dbReference type="EMBL" id="REI41827.1"/>
    </source>
</evidence>
<protein>
    <submittedName>
        <fullName evidence="4">Precorrin-6A reductase</fullName>
        <ecNumber evidence="4">1.3.1.54</ecNumber>
    </submittedName>
</protein>
<comment type="pathway">
    <text evidence="1">Cofactor biosynthesis; adenosylcobalamin biosynthesis.</text>
</comment>
<evidence type="ECO:0000256" key="1">
    <source>
        <dbReference type="ARBA" id="ARBA00004953"/>
    </source>
</evidence>
<reference evidence="4 5" key="1">
    <citation type="submission" date="2018-08" db="EMBL/GenBank/DDBJ databases">
        <title>Draft genome sequence of Psychrilyobacter sp. strain SD5 isolated from Black Sea water.</title>
        <authorList>
            <person name="Yadav S."/>
            <person name="Villanueva L."/>
            <person name="Damste J.S.S."/>
        </authorList>
    </citation>
    <scope>NUCLEOTIDE SEQUENCE [LARGE SCALE GENOMIC DNA]</scope>
    <source>
        <strain evidence="4 5">SD5</strain>
    </source>
</reference>
<evidence type="ECO:0000256" key="2">
    <source>
        <dbReference type="ARBA" id="ARBA00022573"/>
    </source>
</evidence>
<dbReference type="Pfam" id="PF02571">
    <property type="entry name" value="CbiJ"/>
    <property type="match status" value="1"/>
</dbReference>
<dbReference type="PANTHER" id="PTHR36925:SF1">
    <property type="entry name" value="COBALT-PRECORRIN-6A REDUCTASE"/>
    <property type="match status" value="1"/>
</dbReference>
<organism evidence="4 5">
    <name type="scientific">Psychrilyobacter piezotolerans</name>
    <dbReference type="NCBI Taxonomy" id="2293438"/>
    <lineage>
        <taxon>Bacteria</taxon>
        <taxon>Fusobacteriati</taxon>
        <taxon>Fusobacteriota</taxon>
        <taxon>Fusobacteriia</taxon>
        <taxon>Fusobacteriales</taxon>
        <taxon>Fusobacteriaceae</taxon>
        <taxon>Psychrilyobacter</taxon>
    </lineage>
</organism>
<gene>
    <name evidence="4" type="primary">cobK</name>
    <name evidence="4" type="ORF">DYH56_05285</name>
</gene>
<keyword evidence="3 4" id="KW-0560">Oxidoreductase</keyword>
<keyword evidence="2" id="KW-0169">Cobalamin biosynthesis</keyword>
<dbReference type="EC" id="1.3.1.54" evidence="4"/>
<name>A0ABX9KIG2_9FUSO</name>
<sequence length="248" mass="28087">MQTLILLAGGTKDSRIIAERLLRDKHKIIVTTATEYGGQLISHLDLEVRVAKLDLEGLEKLAYEMNISRIVDATHPYAIEISNNLLKLSTILGVPYYRYERRMLEYKKENSFYDLEELINFLEGVRGNILLTLGSNNIHRFKDLKNKKSIYIRILPTEYAIKKCEDAGFRPSQIIGLQGPFNTTFNEAIYENYDIKYLVTKESGAAGGELEKVKAASNLGVGVVVLKRPVVQYRNLYNGIDDLIGAIK</sequence>
<dbReference type="InterPro" id="IPR003723">
    <property type="entry name" value="Precorrin-6x_reduct"/>
</dbReference>
<dbReference type="GO" id="GO:0016994">
    <property type="term" value="F:precorrin-6A reductase activity"/>
    <property type="evidence" value="ECO:0007669"/>
    <property type="project" value="UniProtKB-EC"/>
</dbReference>
<dbReference type="EMBL" id="QUAJ01000007">
    <property type="protein sequence ID" value="REI41827.1"/>
    <property type="molecule type" value="Genomic_DNA"/>
</dbReference>
<comment type="caution">
    <text evidence="4">The sequence shown here is derived from an EMBL/GenBank/DDBJ whole genome shotgun (WGS) entry which is preliminary data.</text>
</comment>
<keyword evidence="5" id="KW-1185">Reference proteome</keyword>